<dbReference type="GeneID" id="30207863"/>
<feature type="compositionally biased region" description="Basic residues" evidence="1">
    <location>
        <begin position="81"/>
        <end position="96"/>
    </location>
</feature>
<proteinExistence type="predicted"/>
<dbReference type="RefSeq" id="XP_019046861.1">
    <property type="nucleotide sequence ID" value="XM_019190113.1"/>
</dbReference>
<evidence type="ECO:0000256" key="1">
    <source>
        <dbReference type="SAM" id="MobiDB-lite"/>
    </source>
</evidence>
<reference evidence="2" key="1">
    <citation type="submission" date="2013-07" db="EMBL/GenBank/DDBJ databases">
        <title>The Genome Sequence of Cryptococcus bestiolae CBS10118.</title>
        <authorList>
            <consortium name="The Broad Institute Genome Sequencing Platform"/>
            <person name="Cuomo C."/>
            <person name="Litvintseva A."/>
            <person name="Chen Y."/>
            <person name="Heitman J."/>
            <person name="Sun S."/>
            <person name="Springer D."/>
            <person name="Dromer F."/>
            <person name="Young S.K."/>
            <person name="Zeng Q."/>
            <person name="Gargeya S."/>
            <person name="Fitzgerald M."/>
            <person name="Abouelleil A."/>
            <person name="Alvarado L."/>
            <person name="Berlin A.M."/>
            <person name="Chapman S.B."/>
            <person name="Dewar J."/>
            <person name="Goldberg J."/>
            <person name="Griggs A."/>
            <person name="Gujja S."/>
            <person name="Hansen M."/>
            <person name="Howarth C."/>
            <person name="Imamovic A."/>
            <person name="Larimer J."/>
            <person name="McCowan C."/>
            <person name="Murphy C."/>
            <person name="Pearson M."/>
            <person name="Priest M."/>
            <person name="Roberts A."/>
            <person name="Saif S."/>
            <person name="Shea T."/>
            <person name="Sykes S."/>
            <person name="Wortman J."/>
            <person name="Nusbaum C."/>
            <person name="Birren B."/>
        </authorList>
    </citation>
    <scope>NUCLEOTIDE SEQUENCE [LARGE SCALE GENOMIC DNA]</scope>
    <source>
        <strain evidence="2">CBS 10118</strain>
    </source>
</reference>
<feature type="compositionally biased region" description="Basic and acidic residues" evidence="1">
    <location>
        <begin position="13"/>
        <end position="26"/>
    </location>
</feature>
<dbReference type="EMBL" id="CP144541">
    <property type="protein sequence ID" value="WVW78141.1"/>
    <property type="molecule type" value="Genomic_DNA"/>
</dbReference>
<evidence type="ECO:0000313" key="2">
    <source>
        <dbReference type="EMBL" id="OCF25791.1"/>
    </source>
</evidence>
<protein>
    <submittedName>
        <fullName evidence="2">Uncharacterized protein</fullName>
    </submittedName>
</protein>
<accession>A0A1B9G460</accession>
<feature type="region of interest" description="Disordered" evidence="1">
    <location>
        <begin position="63"/>
        <end position="122"/>
    </location>
</feature>
<reference evidence="3" key="2">
    <citation type="submission" date="2013-07" db="EMBL/GenBank/DDBJ databases">
        <authorList>
            <consortium name="The Broad Institute Genome Sequencing Platform"/>
            <person name="Cuomo C."/>
            <person name="Litvintseva A."/>
            <person name="Chen Y."/>
            <person name="Heitman J."/>
            <person name="Sun S."/>
            <person name="Springer D."/>
            <person name="Dromer F."/>
            <person name="Young S.K."/>
            <person name="Zeng Q."/>
            <person name="Gargeya S."/>
            <person name="Fitzgerald M."/>
            <person name="Abouelleil A."/>
            <person name="Alvarado L."/>
            <person name="Berlin A.M."/>
            <person name="Chapman S.B."/>
            <person name="Dewar J."/>
            <person name="Goldberg J."/>
            <person name="Griggs A."/>
            <person name="Gujja S."/>
            <person name="Hansen M."/>
            <person name="Howarth C."/>
            <person name="Imamovic A."/>
            <person name="Larimer J."/>
            <person name="McCowan C."/>
            <person name="Murphy C."/>
            <person name="Pearson M."/>
            <person name="Priest M."/>
            <person name="Roberts A."/>
            <person name="Saif S."/>
            <person name="Shea T."/>
            <person name="Sykes S."/>
            <person name="Wortman J."/>
            <person name="Nusbaum C."/>
            <person name="Birren B."/>
        </authorList>
    </citation>
    <scope>NUCLEOTIDE SEQUENCE</scope>
    <source>
        <strain evidence="3">CBS 10118</strain>
    </source>
</reference>
<feature type="compositionally biased region" description="Low complexity" evidence="1">
    <location>
        <begin position="223"/>
        <end position="235"/>
    </location>
</feature>
<dbReference type="EMBL" id="KI894020">
    <property type="protein sequence ID" value="OCF25791.1"/>
    <property type="molecule type" value="Genomic_DNA"/>
</dbReference>
<reference evidence="2" key="3">
    <citation type="submission" date="2014-01" db="EMBL/GenBank/DDBJ databases">
        <title>Evolution of pathogenesis and genome organization in the Tremellales.</title>
        <authorList>
            <person name="Cuomo C."/>
            <person name="Litvintseva A."/>
            <person name="Heitman J."/>
            <person name="Chen Y."/>
            <person name="Sun S."/>
            <person name="Springer D."/>
            <person name="Dromer F."/>
            <person name="Young S."/>
            <person name="Zeng Q."/>
            <person name="Chapman S."/>
            <person name="Gujja S."/>
            <person name="Saif S."/>
            <person name="Birren B."/>
        </authorList>
    </citation>
    <scope>NUCLEOTIDE SEQUENCE</scope>
    <source>
        <strain evidence="2">CBS 10118</strain>
    </source>
</reference>
<organism evidence="2">
    <name type="scientific">Kwoniella bestiolae CBS 10118</name>
    <dbReference type="NCBI Taxonomy" id="1296100"/>
    <lineage>
        <taxon>Eukaryota</taxon>
        <taxon>Fungi</taxon>
        <taxon>Dikarya</taxon>
        <taxon>Basidiomycota</taxon>
        <taxon>Agaricomycotina</taxon>
        <taxon>Tremellomycetes</taxon>
        <taxon>Tremellales</taxon>
        <taxon>Cryptococcaceae</taxon>
        <taxon>Kwoniella</taxon>
    </lineage>
</organism>
<gene>
    <name evidence="2" type="ORF">I302_03464</name>
    <name evidence="3" type="ORF">I302_100092</name>
</gene>
<name>A0A1B9G460_9TREE</name>
<feature type="compositionally biased region" description="Polar residues" evidence="1">
    <location>
        <begin position="1"/>
        <end position="10"/>
    </location>
</feature>
<feature type="compositionally biased region" description="Polar residues" evidence="1">
    <location>
        <begin position="103"/>
        <end position="115"/>
    </location>
</feature>
<feature type="compositionally biased region" description="Polar residues" evidence="1">
    <location>
        <begin position="27"/>
        <end position="41"/>
    </location>
</feature>
<dbReference type="Proteomes" id="UP000092730">
    <property type="component" value="Chromosome 1"/>
</dbReference>
<keyword evidence="4" id="KW-1185">Reference proteome</keyword>
<reference evidence="3" key="4">
    <citation type="submission" date="2024-02" db="EMBL/GenBank/DDBJ databases">
        <title>Comparative genomics of Cryptococcus and Kwoniella reveals pathogenesis evolution and contrasting modes of karyotype evolution via chromosome fusion or intercentromeric recombination.</title>
        <authorList>
            <person name="Coelho M.A."/>
            <person name="David-Palma M."/>
            <person name="Shea T."/>
            <person name="Bowers K."/>
            <person name="McGinley-Smith S."/>
            <person name="Mohammad A.W."/>
            <person name="Gnirke A."/>
            <person name="Yurkov A.M."/>
            <person name="Nowrousian M."/>
            <person name="Sun S."/>
            <person name="Cuomo C.A."/>
            <person name="Heitman J."/>
        </authorList>
    </citation>
    <scope>NUCLEOTIDE SEQUENCE</scope>
    <source>
        <strain evidence="3">CBS 10118</strain>
    </source>
</reference>
<dbReference type="VEuPathDB" id="FungiDB:I302_03464"/>
<feature type="region of interest" description="Disordered" evidence="1">
    <location>
        <begin position="1"/>
        <end position="41"/>
    </location>
</feature>
<feature type="region of interest" description="Disordered" evidence="1">
    <location>
        <begin position="219"/>
        <end position="239"/>
    </location>
</feature>
<dbReference type="KEGG" id="kbi:30207863"/>
<sequence>MNQSDRTQYQWDYFRDRTPEAEEPQKTSDVVNQEEQQNVTTRFKARSELSLLGKTTGFRREKEKLASYIPESHAFGSMTKEKKRRPKRAVNPKKKKDKDGEIVTSTSQDTGSASIPTGYRGRKSTAIVHNTVDPEDQSHLSASTEGDTHLSPWGAAPNYNGAIRALDGQTWVGQPLYDPRSLMDIATTGMENLSLTASGNASPATEHHQEAVDDYDWLFQGYNPSQNPQQQHHQSASYQPPHVMQQNEYPYDGSQTYSNGAETCEITFKYTGGSNKVRERTFSSVPADVGRYFESTVEKWTTG</sequence>
<dbReference type="AlphaFoldDB" id="A0A1B9G460"/>
<evidence type="ECO:0000313" key="4">
    <source>
        <dbReference type="Proteomes" id="UP000092730"/>
    </source>
</evidence>
<evidence type="ECO:0000313" key="3">
    <source>
        <dbReference type="EMBL" id="WVW78141.1"/>
    </source>
</evidence>